<evidence type="ECO:0000256" key="9">
    <source>
        <dbReference type="ARBA" id="ARBA00023267"/>
    </source>
</evidence>
<dbReference type="NCBIfam" id="NF009554">
    <property type="entry name" value="PRK12999.1"/>
    <property type="match status" value="1"/>
</dbReference>
<keyword evidence="16" id="KW-0670">Pyruvate</keyword>
<keyword evidence="6" id="KW-0479">Metal-binding</keyword>
<dbReference type="InterPro" id="IPR016185">
    <property type="entry name" value="PreATP-grasp_dom_sf"/>
</dbReference>
<dbReference type="PANTHER" id="PTHR43778">
    <property type="entry name" value="PYRUVATE CARBOXYLASE"/>
    <property type="match status" value="1"/>
</dbReference>
<dbReference type="SUPFAM" id="SSF51246">
    <property type="entry name" value="Rudiment single hybrid motif"/>
    <property type="match status" value="1"/>
</dbReference>
<evidence type="ECO:0000259" key="13">
    <source>
        <dbReference type="PROSITE" id="PS50975"/>
    </source>
</evidence>
<reference evidence="16 17" key="1">
    <citation type="submission" date="2020-10" db="EMBL/GenBank/DDBJ databases">
        <title>Sequencing the genomes of 1000 actinobacteria strains.</title>
        <authorList>
            <person name="Klenk H.-P."/>
        </authorList>
    </citation>
    <scope>NUCLEOTIDE SEQUENCE [LARGE SCALE GENOMIC DNA]</scope>
    <source>
        <strain evidence="16 17">DSM 7307</strain>
    </source>
</reference>
<dbReference type="InterPro" id="IPR011761">
    <property type="entry name" value="ATP-grasp"/>
</dbReference>
<dbReference type="InterPro" id="IPR011764">
    <property type="entry name" value="Biotin_carboxylation_dom"/>
</dbReference>
<dbReference type="InterPro" id="IPR005930">
    <property type="entry name" value="Pyruv_COase"/>
</dbReference>
<dbReference type="Pfam" id="PF02786">
    <property type="entry name" value="CPSase_L_D2"/>
    <property type="match status" value="1"/>
</dbReference>
<dbReference type="Pfam" id="PF02785">
    <property type="entry name" value="Biotin_carb_C"/>
    <property type="match status" value="1"/>
</dbReference>
<evidence type="ECO:0000256" key="1">
    <source>
        <dbReference type="ARBA" id="ARBA00001953"/>
    </source>
</evidence>
<evidence type="ECO:0000256" key="10">
    <source>
        <dbReference type="ARBA" id="ARBA00023268"/>
    </source>
</evidence>
<dbReference type="SUPFAM" id="SSF56059">
    <property type="entry name" value="Glutathione synthetase ATP-binding domain-like"/>
    <property type="match status" value="1"/>
</dbReference>
<dbReference type="NCBIfam" id="TIGR01235">
    <property type="entry name" value="pyruv_carbox"/>
    <property type="match status" value="1"/>
</dbReference>
<dbReference type="InterPro" id="IPR005481">
    <property type="entry name" value="BC-like_N"/>
</dbReference>
<dbReference type="Pfam" id="PF00289">
    <property type="entry name" value="Biotin_carb_N"/>
    <property type="match status" value="1"/>
</dbReference>
<accession>A0ABR9INR5</accession>
<protein>
    <recommendedName>
        <fullName evidence="3 11">Pyruvate carboxylase</fullName>
        <ecNumber evidence="3 11">6.4.1.1</ecNumber>
    </recommendedName>
</protein>
<dbReference type="InterPro" id="IPR011054">
    <property type="entry name" value="Rudment_hybrid_motif"/>
</dbReference>
<name>A0ABR9INR5_RHIVS</name>
<keyword evidence="5 11" id="KW-0436">Ligase</keyword>
<feature type="domain" description="Pyruvate carboxyltransferase" evidence="15">
    <location>
        <begin position="540"/>
        <end position="808"/>
    </location>
</feature>
<dbReference type="InterPro" id="IPR000891">
    <property type="entry name" value="PYR_CT"/>
</dbReference>
<dbReference type="CDD" id="cd06850">
    <property type="entry name" value="biotinyl_domain"/>
    <property type="match status" value="1"/>
</dbReference>
<dbReference type="EMBL" id="JADBEC010000001">
    <property type="protein sequence ID" value="MBE1504814.1"/>
    <property type="molecule type" value="Genomic_DNA"/>
</dbReference>
<dbReference type="PROSITE" id="PS00866">
    <property type="entry name" value="CPSASE_1"/>
    <property type="match status" value="1"/>
</dbReference>
<dbReference type="Pfam" id="PF00682">
    <property type="entry name" value="HMGL-like"/>
    <property type="match status" value="1"/>
</dbReference>
<dbReference type="PIRSF" id="PIRSF001594">
    <property type="entry name" value="Pyruv_carbox"/>
    <property type="match status" value="1"/>
</dbReference>
<evidence type="ECO:0000256" key="7">
    <source>
        <dbReference type="ARBA" id="ARBA00022741"/>
    </source>
</evidence>
<dbReference type="SUPFAM" id="SSF89000">
    <property type="entry name" value="post-HMGL domain-like"/>
    <property type="match status" value="1"/>
</dbReference>
<evidence type="ECO:0000256" key="11">
    <source>
        <dbReference type="PIRNR" id="PIRNR001594"/>
    </source>
</evidence>
<comment type="caution">
    <text evidence="16">The sequence shown here is derived from an EMBL/GenBank/DDBJ whole genome shotgun (WGS) entry which is preliminary data.</text>
</comment>
<evidence type="ECO:0000259" key="15">
    <source>
        <dbReference type="PROSITE" id="PS50991"/>
    </source>
</evidence>
<comment type="function">
    <text evidence="11">Catalyzes a 2-step reaction, involving the ATP-dependent carboxylation of the covalently attached biotin in the first step and the transfer of the carboxyl group to pyruvate in the second.</text>
</comment>
<evidence type="ECO:0000256" key="4">
    <source>
        <dbReference type="ARBA" id="ARBA00022432"/>
    </source>
</evidence>
<dbReference type="SUPFAM" id="SSF52440">
    <property type="entry name" value="PreATP-grasp domain"/>
    <property type="match status" value="1"/>
</dbReference>
<dbReference type="PROSITE" id="PS00867">
    <property type="entry name" value="CPSASE_2"/>
    <property type="match status" value="1"/>
</dbReference>
<comment type="pathway">
    <text evidence="2">Carbohydrate biosynthesis; gluconeogenesis.</text>
</comment>
<dbReference type="PROSITE" id="PS50979">
    <property type="entry name" value="BC"/>
    <property type="match status" value="1"/>
</dbReference>
<feature type="domain" description="Biotin carboxylation" evidence="14">
    <location>
        <begin position="2"/>
        <end position="462"/>
    </location>
</feature>
<keyword evidence="10" id="KW-0511">Multifunctional enzyme</keyword>
<dbReference type="InterPro" id="IPR000089">
    <property type="entry name" value="Biotin_lipoyl"/>
</dbReference>
<evidence type="ECO:0000259" key="14">
    <source>
        <dbReference type="PROSITE" id="PS50979"/>
    </source>
</evidence>
<dbReference type="Gene3D" id="2.40.50.100">
    <property type="match status" value="1"/>
</dbReference>
<dbReference type="InterPro" id="IPR001882">
    <property type="entry name" value="Biotin_BS"/>
</dbReference>
<keyword evidence="8 11" id="KW-0067">ATP-binding</keyword>
<evidence type="ECO:0000256" key="6">
    <source>
        <dbReference type="ARBA" id="ARBA00022723"/>
    </source>
</evidence>
<proteinExistence type="predicted"/>
<dbReference type="InterPro" id="IPR003379">
    <property type="entry name" value="Carboxylase_cons_dom"/>
</dbReference>
<dbReference type="GO" id="GO:0004736">
    <property type="term" value="F:pyruvate carboxylase activity"/>
    <property type="evidence" value="ECO:0007669"/>
    <property type="project" value="UniProtKB-EC"/>
</dbReference>
<dbReference type="InterPro" id="IPR011053">
    <property type="entry name" value="Single_hybrid_motif"/>
</dbReference>
<organism evidence="16 17">
    <name type="scientific">Rhizobium viscosum</name>
    <name type="common">Arthrobacter viscosus</name>
    <dbReference type="NCBI Taxonomy" id="1673"/>
    <lineage>
        <taxon>Bacteria</taxon>
        <taxon>Pseudomonadati</taxon>
        <taxon>Pseudomonadota</taxon>
        <taxon>Alphaproteobacteria</taxon>
        <taxon>Hyphomicrobiales</taxon>
        <taxon>Rhizobiaceae</taxon>
        <taxon>Rhizobium/Agrobacterium group</taxon>
        <taxon>Rhizobium</taxon>
    </lineage>
</organism>
<evidence type="ECO:0000256" key="3">
    <source>
        <dbReference type="ARBA" id="ARBA00013057"/>
    </source>
</evidence>
<dbReference type="PROSITE" id="PS50975">
    <property type="entry name" value="ATP_GRASP"/>
    <property type="match status" value="1"/>
</dbReference>
<keyword evidence="17" id="KW-1185">Reference proteome</keyword>
<dbReference type="PANTHER" id="PTHR43778:SF2">
    <property type="entry name" value="PYRUVATE CARBOXYLASE, MITOCHONDRIAL"/>
    <property type="match status" value="1"/>
</dbReference>
<evidence type="ECO:0000256" key="5">
    <source>
        <dbReference type="ARBA" id="ARBA00022598"/>
    </source>
</evidence>
<dbReference type="Gene3D" id="3.30.470.20">
    <property type="entry name" value="ATP-grasp fold, B domain"/>
    <property type="match status" value="1"/>
</dbReference>
<dbReference type="InterPro" id="IPR013785">
    <property type="entry name" value="Aldolase_TIM"/>
</dbReference>
<evidence type="ECO:0000313" key="17">
    <source>
        <dbReference type="Proteomes" id="UP000620262"/>
    </source>
</evidence>
<dbReference type="InterPro" id="IPR005482">
    <property type="entry name" value="Biotin_COase_C"/>
</dbReference>
<evidence type="ECO:0000256" key="2">
    <source>
        <dbReference type="ARBA" id="ARBA00004742"/>
    </source>
</evidence>
<dbReference type="PROSITE" id="PS50968">
    <property type="entry name" value="BIOTINYL_LIPOYL"/>
    <property type="match status" value="1"/>
</dbReference>
<keyword evidence="9 11" id="KW-0092">Biotin</keyword>
<keyword evidence="7 11" id="KW-0547">Nucleotide-binding</keyword>
<dbReference type="Pfam" id="PF02436">
    <property type="entry name" value="PYC_OADA"/>
    <property type="match status" value="1"/>
</dbReference>
<comment type="catalytic activity">
    <reaction evidence="11">
        <text>hydrogencarbonate + pyruvate + ATP = oxaloacetate + ADP + phosphate + H(+)</text>
        <dbReference type="Rhea" id="RHEA:20844"/>
        <dbReference type="ChEBI" id="CHEBI:15361"/>
        <dbReference type="ChEBI" id="CHEBI:15378"/>
        <dbReference type="ChEBI" id="CHEBI:16452"/>
        <dbReference type="ChEBI" id="CHEBI:17544"/>
        <dbReference type="ChEBI" id="CHEBI:30616"/>
        <dbReference type="ChEBI" id="CHEBI:43474"/>
        <dbReference type="ChEBI" id="CHEBI:456216"/>
        <dbReference type="EC" id="6.4.1.1"/>
    </reaction>
</comment>
<dbReference type="NCBIfam" id="NF006761">
    <property type="entry name" value="PRK09282.1"/>
    <property type="match status" value="1"/>
</dbReference>
<evidence type="ECO:0000259" key="12">
    <source>
        <dbReference type="PROSITE" id="PS50968"/>
    </source>
</evidence>
<feature type="domain" description="ATP-grasp" evidence="13">
    <location>
        <begin position="128"/>
        <end position="326"/>
    </location>
</feature>
<dbReference type="Pfam" id="PF00364">
    <property type="entry name" value="Biotin_lipoyl"/>
    <property type="match status" value="1"/>
</dbReference>
<dbReference type="PROSITE" id="PS50991">
    <property type="entry name" value="PYR_CT"/>
    <property type="match status" value="1"/>
</dbReference>
<dbReference type="PROSITE" id="PS00188">
    <property type="entry name" value="BIOTIN"/>
    <property type="match status" value="1"/>
</dbReference>
<feature type="domain" description="Lipoyl-binding" evidence="12">
    <location>
        <begin position="1078"/>
        <end position="1153"/>
    </location>
</feature>
<evidence type="ECO:0000256" key="8">
    <source>
        <dbReference type="ARBA" id="ARBA00022840"/>
    </source>
</evidence>
<dbReference type="EC" id="6.4.1.1" evidence="3 11"/>
<dbReference type="InterPro" id="IPR055268">
    <property type="entry name" value="PCB-like"/>
</dbReference>
<evidence type="ECO:0000313" key="16">
    <source>
        <dbReference type="EMBL" id="MBE1504814.1"/>
    </source>
</evidence>
<dbReference type="Gene3D" id="3.10.600.10">
    <property type="entry name" value="pyruvate carboxylase f1077a mutant domain"/>
    <property type="match status" value="1"/>
</dbReference>
<dbReference type="Proteomes" id="UP000620262">
    <property type="component" value="Unassembled WGS sequence"/>
</dbReference>
<dbReference type="SUPFAM" id="SSF51569">
    <property type="entry name" value="Aldolase"/>
    <property type="match status" value="1"/>
</dbReference>
<dbReference type="Gene3D" id="3.20.20.70">
    <property type="entry name" value="Aldolase class I"/>
    <property type="match status" value="1"/>
</dbReference>
<dbReference type="RefSeq" id="WP_192728783.1">
    <property type="nucleotide sequence ID" value="NZ_BAAAVL010000007.1"/>
</dbReference>
<sequence length="1154" mass="126301">MPISKILVANRSEIAIRVFRAANELGIKTVAIWAEEDKLALHRFKADESYQVGRGPHLSRDLGPIESYLSIDEVIRVAKLSGADAIHPGYGLLSESPEFVDACNAAGITFIGPRADTMRQLGNKVAARNLAISVGVPVVPATEPLPDDMKEVAKMAAAIGYPVMLKASWGGGGRGMRVIRSEADLAREVTEAKREAMAAFGKDEVYLEKLVERARHVESQILGDTHGNVVHLFERDCSIQRRNQKVVERAPAPYLSDAQRQELAAYSLKIAQATNYVGAGTVEYLMDADTGKFYFIEVNPRIQVEHTVTEVVTGIDIVKAQIHILDGFAIGTEESGVPKQADIRLNGHALQCRITTEDPEHNFIPDYGRITAYRSASGFGIRLDGGTSYTGAIITRYYDPLLVKVTAWAPNPLEAISRMDRALREFRIRGVATNLTFLEAIITHPKFQDNSYTTRFIDTTPELFQQVKRQDRATKLLTYLADVTVNGHPEAKDRPRPSQDAAKPVVPYANGGKIPDGTKQLLDQLGPKKFSEWMREQKQVLLTDTTMRDGHQSLLATRMRTHDIARIAGTYAHALPNLLSLECWGGATFDVSMRFLTEDPWERLGLIREAAPNLLLQMLLRGANGVGYKNYPDNVVKYFVRQAAKGGIDLFRVFDCLNWVENMRVSMDAVAEENKLCEAAICYTGDILNSARPKYDLKYYTDLAVELEKAGAHIIALKDMAGLLKPAAAKVLFKALREATSLPIHFHTHDTSGIAAATVLAAVDAGVDAVDAAMDALSGNTSQPCLGSIVEALRGSERDPGLDPEWIRRISFYWEAVRNQYAAFESDLKGPASEVYLHEMPGGQFTNLKEQARSLGLETRWHQVAQAYADANQMFGDIVKVTPSSKVVGDMALMMVSQDLTVADVVSAEKEVSFPESVVSMLKGDLGQPPSGWPEALQKKALKGEQPYTVRPGSLLDDADLDAERKAIETKLEREVSDFEFASYLMYPKVFTDFALASDTYGPVSVLPTPAYFYGLADGEELFADIEKGKTLVIVNQAMSGTDSQGMVTVFFELNGQPRRIKVPDRAHGASGAAARRKAEPGNATHVGAPMPGVISRAFVVPGQVVSAGDVLVSIEAMKMETALHAEKDGTVSEVLVKAGDQIDAKDLLVVYAG</sequence>
<gene>
    <name evidence="16" type="ORF">H4W29_001995</name>
</gene>
<dbReference type="InterPro" id="IPR005479">
    <property type="entry name" value="CPAse_ATP-bd"/>
</dbReference>
<dbReference type="SUPFAM" id="SSF51230">
    <property type="entry name" value="Single hybrid motif"/>
    <property type="match status" value="1"/>
</dbReference>
<comment type="cofactor">
    <cofactor evidence="1 11">
        <name>biotin</name>
        <dbReference type="ChEBI" id="CHEBI:57586"/>
    </cofactor>
</comment>
<keyword evidence="4" id="KW-0312">Gluconeogenesis</keyword>
<dbReference type="SMART" id="SM00878">
    <property type="entry name" value="Biotin_carb_C"/>
    <property type="match status" value="1"/>
</dbReference>
<dbReference type="CDD" id="cd07937">
    <property type="entry name" value="DRE_TIM_PC_TC_5S"/>
    <property type="match status" value="1"/>
</dbReference>